<evidence type="ECO:0000259" key="11">
    <source>
        <dbReference type="Pfam" id="PF00370"/>
    </source>
</evidence>
<dbReference type="PROSITE" id="PS00445">
    <property type="entry name" value="FGGY_KINASES_2"/>
    <property type="match status" value="1"/>
</dbReference>
<dbReference type="Pfam" id="PF02782">
    <property type="entry name" value="FGGY_C"/>
    <property type="match status" value="1"/>
</dbReference>
<evidence type="ECO:0000256" key="9">
    <source>
        <dbReference type="ARBA" id="ARBA00043149"/>
    </source>
</evidence>
<keyword evidence="14" id="KW-1185">Reference proteome</keyword>
<evidence type="ECO:0000313" key="13">
    <source>
        <dbReference type="EMBL" id="KAJ6264348.1"/>
    </source>
</evidence>
<evidence type="ECO:0000256" key="4">
    <source>
        <dbReference type="ARBA" id="ARBA00022679"/>
    </source>
</evidence>
<dbReference type="Pfam" id="PF00370">
    <property type="entry name" value="FGGY_N"/>
    <property type="match status" value="1"/>
</dbReference>
<dbReference type="InterPro" id="IPR000577">
    <property type="entry name" value="Carb_kinase_FGGY"/>
</dbReference>
<protein>
    <recommendedName>
        <fullName evidence="3">glycerol kinase</fullName>
        <ecNumber evidence="3">2.7.1.30</ecNumber>
    </recommendedName>
    <alternativeName>
        <fullName evidence="9">ATP:glycerol 3-phosphotransferase</fullName>
    </alternativeName>
</protein>
<keyword evidence="5" id="KW-0547">Nucleotide-binding</keyword>
<comment type="similarity">
    <text evidence="2 10">Belongs to the FGGY kinase family.</text>
</comment>
<dbReference type="PANTHER" id="PTHR10196:SF69">
    <property type="entry name" value="GLYCEROL KINASE"/>
    <property type="match status" value="1"/>
</dbReference>
<keyword evidence="7" id="KW-0319">Glycerol metabolism</keyword>
<dbReference type="CDD" id="cd07792">
    <property type="entry name" value="ASKHA_NBD_FGGY_GK1-3-like"/>
    <property type="match status" value="1"/>
</dbReference>
<feature type="domain" description="Carbohydrate kinase FGGY N-terminal" evidence="11">
    <location>
        <begin position="7"/>
        <end position="264"/>
    </location>
</feature>
<evidence type="ECO:0000256" key="3">
    <source>
        <dbReference type="ARBA" id="ARBA00012099"/>
    </source>
</evidence>
<keyword evidence="8" id="KW-0067">ATP-binding</keyword>
<keyword evidence="6 10" id="KW-0418">Kinase</keyword>
<name>A0AAD6J4L2_DREDA</name>
<dbReference type="AlphaFoldDB" id="A0AAD6J4L2"/>
<feature type="domain" description="Carbohydrate kinase FGGY C-terminal" evidence="12">
    <location>
        <begin position="274"/>
        <end position="493"/>
    </location>
</feature>
<dbReference type="GO" id="GO:0004370">
    <property type="term" value="F:glycerol kinase activity"/>
    <property type="evidence" value="ECO:0007669"/>
    <property type="project" value="UniProtKB-EC"/>
</dbReference>
<proteinExistence type="inferred from homology"/>
<dbReference type="PANTHER" id="PTHR10196">
    <property type="entry name" value="SUGAR KINASE"/>
    <property type="match status" value="1"/>
</dbReference>
<dbReference type="GO" id="GO:0006071">
    <property type="term" value="P:glycerol metabolic process"/>
    <property type="evidence" value="ECO:0007669"/>
    <property type="project" value="UniProtKB-KW"/>
</dbReference>
<comment type="pathway">
    <text evidence="1">Polyol metabolism; glycerol degradation via glycerol kinase pathway; sn-glycerol 3-phosphate from glycerol: step 1/1.</text>
</comment>
<evidence type="ECO:0000256" key="10">
    <source>
        <dbReference type="RuleBase" id="RU003733"/>
    </source>
</evidence>
<reference evidence="13" key="1">
    <citation type="submission" date="2023-01" db="EMBL/GenBank/DDBJ databases">
        <title>The chitinases involved in constricting ring structure development in the nematode-trapping fungus Drechslerella dactyloides.</title>
        <authorList>
            <person name="Wang R."/>
            <person name="Zhang L."/>
            <person name="Tang P."/>
            <person name="Li S."/>
            <person name="Liang L."/>
        </authorList>
    </citation>
    <scope>NUCLEOTIDE SEQUENCE</scope>
    <source>
        <strain evidence="13">YMF1.00031</strain>
    </source>
</reference>
<evidence type="ECO:0000259" key="12">
    <source>
        <dbReference type="Pfam" id="PF02782"/>
    </source>
</evidence>
<dbReference type="Gene3D" id="3.30.420.40">
    <property type="match status" value="3"/>
</dbReference>
<keyword evidence="4 10" id="KW-0808">Transferase</keyword>
<gene>
    <name evidence="13" type="ORF">Dda_0493</name>
</gene>
<dbReference type="PIRSF" id="PIRSF000538">
    <property type="entry name" value="GlpK"/>
    <property type="match status" value="1"/>
</dbReference>
<evidence type="ECO:0000256" key="5">
    <source>
        <dbReference type="ARBA" id="ARBA00022741"/>
    </source>
</evidence>
<dbReference type="InterPro" id="IPR043129">
    <property type="entry name" value="ATPase_NBD"/>
</dbReference>
<evidence type="ECO:0000256" key="7">
    <source>
        <dbReference type="ARBA" id="ARBA00022798"/>
    </source>
</evidence>
<dbReference type="GO" id="GO:0006641">
    <property type="term" value="P:triglyceride metabolic process"/>
    <property type="evidence" value="ECO:0007669"/>
    <property type="project" value="TreeGrafter"/>
</dbReference>
<organism evidence="13 14">
    <name type="scientific">Drechslerella dactyloides</name>
    <name type="common">Nematode-trapping fungus</name>
    <name type="synonym">Arthrobotrys dactyloides</name>
    <dbReference type="NCBI Taxonomy" id="74499"/>
    <lineage>
        <taxon>Eukaryota</taxon>
        <taxon>Fungi</taxon>
        <taxon>Dikarya</taxon>
        <taxon>Ascomycota</taxon>
        <taxon>Pezizomycotina</taxon>
        <taxon>Orbiliomycetes</taxon>
        <taxon>Orbiliales</taxon>
        <taxon>Orbiliaceae</taxon>
        <taxon>Drechslerella</taxon>
    </lineage>
</organism>
<dbReference type="InterPro" id="IPR018484">
    <property type="entry name" value="FGGY_N"/>
</dbReference>
<dbReference type="InterPro" id="IPR018485">
    <property type="entry name" value="FGGY_C"/>
</dbReference>
<dbReference type="InterPro" id="IPR018483">
    <property type="entry name" value="Carb_kinase_FGGY_CS"/>
</dbReference>
<evidence type="ECO:0000256" key="8">
    <source>
        <dbReference type="ARBA" id="ARBA00022840"/>
    </source>
</evidence>
<dbReference type="EC" id="2.7.1.30" evidence="3"/>
<dbReference type="NCBIfam" id="NF000756">
    <property type="entry name" value="PRK00047.1"/>
    <property type="match status" value="1"/>
</dbReference>
<dbReference type="GO" id="GO:0005739">
    <property type="term" value="C:mitochondrion"/>
    <property type="evidence" value="ECO:0007669"/>
    <property type="project" value="TreeGrafter"/>
</dbReference>
<dbReference type="GO" id="GO:0046167">
    <property type="term" value="P:glycerol-3-phosphate biosynthetic process"/>
    <property type="evidence" value="ECO:0007669"/>
    <property type="project" value="TreeGrafter"/>
</dbReference>
<dbReference type="EMBL" id="JAQGDS010000001">
    <property type="protein sequence ID" value="KAJ6264348.1"/>
    <property type="molecule type" value="Genomic_DNA"/>
</dbReference>
<dbReference type="FunFam" id="3.30.420.40:FF:000086">
    <property type="entry name" value="Glycerol kinase"/>
    <property type="match status" value="1"/>
</dbReference>
<dbReference type="GO" id="GO:0005524">
    <property type="term" value="F:ATP binding"/>
    <property type="evidence" value="ECO:0007669"/>
    <property type="project" value="UniProtKB-KW"/>
</dbReference>
<evidence type="ECO:0000256" key="6">
    <source>
        <dbReference type="ARBA" id="ARBA00022777"/>
    </source>
</evidence>
<dbReference type="Proteomes" id="UP001221413">
    <property type="component" value="Unassembled WGS sequence"/>
</dbReference>
<dbReference type="PROSITE" id="PS00933">
    <property type="entry name" value="FGGY_KINASES_1"/>
    <property type="match status" value="1"/>
</dbReference>
<accession>A0AAD6J4L2</accession>
<evidence type="ECO:0000313" key="14">
    <source>
        <dbReference type="Proteomes" id="UP001221413"/>
    </source>
</evidence>
<sequence>MGKFTAAIDQGTTSTRFFIFDDKGEPVAKHQQEFNQIYPHAGWIEHDPAVLVESARDCMRVATEQFLALGHKPEDIAAIGITNQRETSVVWDARTGKALHNAIVWCDSRTTHIVRDLKGKKGADTILQRTGLPLSTYPSAVKIKWILEHCKPAREVYEAGHLAFGTVDSWLLHNLAVGPDGEKLHVTDVTNASRTQLLNLDSLDSEDSFKFDDELVRFFELEKLRLPRVAPSSHADAYGVVADGPLKGVRVTGCLGDQSAALVGQKAFEKGMAKNTYGTGCFMLYNTGNTPVISKNGLLTTVAFQLQGSKPVYALEGSIAVAGSAVKFLRDNLGIIQEAHEVGPLAAKVSDSGGVVFVTAFAGLFAPYWIDDAQGTIFGITNYTTREHICRATVEATCFQTKAIIDAMEKDSGIEIKNLAVDGGMSNSDECMQVSIPSQNLNSPARTLTPFFYVATVASRYNSSHSGLSQGIKVDRPAMRETTALGAAIAAGFGVGLWHDFSDLKGVNARNHKAFTARTTQEQRARQFKRWGKAVEMSKGWLSTEDIDREYD</sequence>
<comment type="caution">
    <text evidence="13">The sequence shown here is derived from an EMBL/GenBank/DDBJ whole genome shotgun (WGS) entry which is preliminary data.</text>
</comment>
<dbReference type="SUPFAM" id="SSF53067">
    <property type="entry name" value="Actin-like ATPase domain"/>
    <property type="match status" value="3"/>
</dbReference>
<dbReference type="InterPro" id="IPR042018">
    <property type="entry name" value="GK1-3_metazoan-type"/>
</dbReference>
<evidence type="ECO:0000256" key="1">
    <source>
        <dbReference type="ARBA" id="ARBA00005190"/>
    </source>
</evidence>
<evidence type="ECO:0000256" key="2">
    <source>
        <dbReference type="ARBA" id="ARBA00009156"/>
    </source>
</evidence>